<evidence type="ECO:0000256" key="1">
    <source>
        <dbReference type="ARBA" id="ARBA00006910"/>
    </source>
</evidence>
<keyword evidence="4" id="KW-0072">Autophagy</keyword>
<dbReference type="Gene3D" id="3.10.20.90">
    <property type="entry name" value="Phosphatidylinositol 3-kinase Catalytic Subunit, Chain A, domain 1"/>
    <property type="match status" value="1"/>
</dbReference>
<dbReference type="PANTHER" id="PTHR13040">
    <property type="entry name" value="AUTOPHAGY PROTEIN 5"/>
    <property type="match status" value="1"/>
</dbReference>
<feature type="domain" description="Autophagy protein ATG5 alpha-helical bundle region" evidence="6">
    <location>
        <begin position="171"/>
        <end position="214"/>
    </location>
</feature>
<keyword evidence="3" id="KW-0832">Ubl conjugation</keyword>
<dbReference type="Proteomes" id="UP000001876">
    <property type="component" value="Unassembled WGS sequence"/>
</dbReference>
<evidence type="ECO:0000259" key="7">
    <source>
        <dbReference type="Pfam" id="PF20638"/>
    </source>
</evidence>
<gene>
    <name evidence="8" type="ORF">MICPUCDRAFT_54469</name>
</gene>
<dbReference type="GeneID" id="9690044"/>
<dbReference type="GO" id="GO:0005776">
    <property type="term" value="C:autophagosome"/>
    <property type="evidence" value="ECO:0007669"/>
    <property type="project" value="TreeGrafter"/>
</dbReference>
<dbReference type="AlphaFoldDB" id="C1N9D9"/>
<dbReference type="GO" id="GO:0006995">
    <property type="term" value="P:cellular response to nitrogen starvation"/>
    <property type="evidence" value="ECO:0007669"/>
    <property type="project" value="TreeGrafter"/>
</dbReference>
<dbReference type="KEGG" id="mpp:MICPUCDRAFT_54469"/>
<dbReference type="InterPro" id="IPR048940">
    <property type="entry name" value="ATG5_HBR"/>
</dbReference>
<name>C1N9D9_MICPC</name>
<keyword evidence="9" id="KW-1185">Reference proteome</keyword>
<comment type="similarity">
    <text evidence="1">Belongs to the ATG5 family.</text>
</comment>
<dbReference type="Pfam" id="PF20637">
    <property type="entry name" value="ATG5_HBR"/>
    <property type="match status" value="1"/>
</dbReference>
<dbReference type="EMBL" id="GG663751">
    <property type="protein sequence ID" value="EEH51508.1"/>
    <property type="molecule type" value="Genomic_DNA"/>
</dbReference>
<evidence type="ECO:0000256" key="5">
    <source>
        <dbReference type="SAM" id="MobiDB-lite"/>
    </source>
</evidence>
<dbReference type="GO" id="GO:0044233">
    <property type="term" value="C:mitochondria-associated endoplasmic reticulum membrane contact site"/>
    <property type="evidence" value="ECO:0007669"/>
    <property type="project" value="TreeGrafter"/>
</dbReference>
<dbReference type="GO" id="GO:0019776">
    <property type="term" value="F:Atg8-family ligase activity"/>
    <property type="evidence" value="ECO:0007669"/>
    <property type="project" value="TreeGrafter"/>
</dbReference>
<dbReference type="InterPro" id="IPR042527">
    <property type="entry name" value="Atg5_UblA_dom_sf"/>
</dbReference>
<sequence length="360" mass="39159">MPSTDELLQSELWRGAVPCEIRLARDEVAEMSPPPPLYALVPRGAFLPLWHARDGRCATHFARSLPPGVGEMRLRLLPIRYDPVRVRGERHAATATPWFDHEGTPLRWGMTAGVLRDVTCGASDETHGTLPWKLTIHYRAYGARGGGGGGGGGGEDAKENDADGLIRCDDEESVRARFFNDLKEAMCVARGSAAAVMSMTRAAQADLWRSVVDGERRLAWRAEEALGSRRGGAESSSGGGSGKRSDARRRVPVRFYLLAGDARREVKCLGEVKIVSAPVFVVMREEEEAEDPGGERERERTTTTTRTSTVRSALAGLGVLAPTRAVCQGVALELDTELERAHATLKGSDHLLHVVVWCEA</sequence>
<feature type="region of interest" description="Disordered" evidence="5">
    <location>
        <begin position="226"/>
        <end position="246"/>
    </location>
</feature>
<dbReference type="Gene3D" id="1.10.246.190">
    <property type="entry name" value="Autophagy protein Apg5, helix rich domain"/>
    <property type="match status" value="1"/>
</dbReference>
<dbReference type="GO" id="GO:0034045">
    <property type="term" value="C:phagophore assembly site membrane"/>
    <property type="evidence" value="ECO:0007669"/>
    <property type="project" value="TreeGrafter"/>
</dbReference>
<proteinExistence type="inferred from homology"/>
<dbReference type="InterPro" id="IPR042526">
    <property type="entry name" value="Atg5_HR"/>
</dbReference>
<evidence type="ECO:0000256" key="4">
    <source>
        <dbReference type="ARBA" id="ARBA00023006"/>
    </source>
</evidence>
<organism evidence="9">
    <name type="scientific">Micromonas pusilla (strain CCMP1545)</name>
    <name type="common">Picoplanktonic green alga</name>
    <dbReference type="NCBI Taxonomy" id="564608"/>
    <lineage>
        <taxon>Eukaryota</taxon>
        <taxon>Viridiplantae</taxon>
        <taxon>Chlorophyta</taxon>
        <taxon>Mamiellophyceae</taxon>
        <taxon>Mamiellales</taxon>
        <taxon>Mamiellaceae</taxon>
        <taxon>Micromonas</taxon>
    </lineage>
</organism>
<evidence type="ECO:0000256" key="2">
    <source>
        <dbReference type="ARBA" id="ARBA00022499"/>
    </source>
</evidence>
<evidence type="ECO:0000256" key="3">
    <source>
        <dbReference type="ARBA" id="ARBA00022843"/>
    </source>
</evidence>
<dbReference type="InterPro" id="IPR007239">
    <property type="entry name" value="Atg5"/>
</dbReference>
<dbReference type="Pfam" id="PF20638">
    <property type="entry name" value="ATG5_UblA"/>
    <property type="match status" value="1"/>
</dbReference>
<dbReference type="RefSeq" id="XP_003064603.1">
    <property type="nucleotide sequence ID" value="XM_003064557.1"/>
</dbReference>
<evidence type="ECO:0000313" key="8">
    <source>
        <dbReference type="EMBL" id="EEH51508.1"/>
    </source>
</evidence>
<reference evidence="8 9" key="1">
    <citation type="journal article" date="2009" name="Science">
        <title>Green evolution and dynamic adaptations revealed by genomes of the marine picoeukaryotes Micromonas.</title>
        <authorList>
            <person name="Worden A.Z."/>
            <person name="Lee J.H."/>
            <person name="Mock T."/>
            <person name="Rouze P."/>
            <person name="Simmons M.P."/>
            <person name="Aerts A.L."/>
            <person name="Allen A.E."/>
            <person name="Cuvelier M.L."/>
            <person name="Derelle E."/>
            <person name="Everett M.V."/>
            <person name="Foulon E."/>
            <person name="Grimwood J."/>
            <person name="Gundlach H."/>
            <person name="Henrissat B."/>
            <person name="Napoli C."/>
            <person name="McDonald S.M."/>
            <person name="Parker M.S."/>
            <person name="Rombauts S."/>
            <person name="Salamov A."/>
            <person name="Von Dassow P."/>
            <person name="Badger J.H."/>
            <person name="Coutinho P.M."/>
            <person name="Demir E."/>
            <person name="Dubchak I."/>
            <person name="Gentemann C."/>
            <person name="Eikrem W."/>
            <person name="Gready J.E."/>
            <person name="John U."/>
            <person name="Lanier W."/>
            <person name="Lindquist E.A."/>
            <person name="Lucas S."/>
            <person name="Mayer K.F."/>
            <person name="Moreau H."/>
            <person name="Not F."/>
            <person name="Otillar R."/>
            <person name="Panaud O."/>
            <person name="Pangilinan J."/>
            <person name="Paulsen I."/>
            <person name="Piegu B."/>
            <person name="Poliakov A."/>
            <person name="Robbens S."/>
            <person name="Schmutz J."/>
            <person name="Toulza E."/>
            <person name="Wyss T."/>
            <person name="Zelensky A."/>
            <person name="Zhou K."/>
            <person name="Armbrust E.V."/>
            <person name="Bhattacharya D."/>
            <person name="Goodenough U.W."/>
            <person name="Van de Peer Y."/>
            <person name="Grigoriev I.V."/>
        </authorList>
    </citation>
    <scope>NUCLEOTIDE SEQUENCE [LARGE SCALE GENOMIC DNA]</scope>
    <source>
        <strain evidence="8 9">CCMP1545</strain>
    </source>
</reference>
<dbReference type="OrthoDB" id="512771at2759"/>
<dbReference type="GO" id="GO:0061908">
    <property type="term" value="C:phagophore"/>
    <property type="evidence" value="ECO:0007669"/>
    <property type="project" value="TreeGrafter"/>
</dbReference>
<dbReference type="PANTHER" id="PTHR13040:SF2">
    <property type="entry name" value="AUTOPHAGY PROTEIN 5"/>
    <property type="match status" value="1"/>
</dbReference>
<feature type="domain" description="Autophagy protein ATG5 UblA" evidence="7">
    <location>
        <begin position="12"/>
        <end position="138"/>
    </location>
</feature>
<dbReference type="GO" id="GO:0034274">
    <property type="term" value="C:Atg12-Atg5-Atg16 complex"/>
    <property type="evidence" value="ECO:0007669"/>
    <property type="project" value="TreeGrafter"/>
</dbReference>
<dbReference type="GO" id="GO:0000422">
    <property type="term" value="P:autophagy of mitochondrion"/>
    <property type="evidence" value="ECO:0007669"/>
    <property type="project" value="TreeGrafter"/>
</dbReference>
<dbReference type="STRING" id="564608.C1N9D9"/>
<protein>
    <submittedName>
        <fullName evidence="8">Predicted protein</fullName>
    </submittedName>
</protein>
<dbReference type="InterPro" id="IPR048939">
    <property type="entry name" value="ATG5_UblA"/>
</dbReference>
<dbReference type="GO" id="GO:0034727">
    <property type="term" value="P:piecemeal microautophagy of the nucleus"/>
    <property type="evidence" value="ECO:0007669"/>
    <property type="project" value="TreeGrafter"/>
</dbReference>
<keyword evidence="2" id="KW-1017">Isopeptide bond</keyword>
<evidence type="ECO:0000313" key="9">
    <source>
        <dbReference type="Proteomes" id="UP000001876"/>
    </source>
</evidence>
<feature type="region of interest" description="Disordered" evidence="5">
    <location>
        <begin position="286"/>
        <end position="308"/>
    </location>
</feature>
<dbReference type="Gene3D" id="3.10.20.620">
    <property type="match status" value="1"/>
</dbReference>
<accession>C1N9D9</accession>
<evidence type="ECO:0000259" key="6">
    <source>
        <dbReference type="Pfam" id="PF20637"/>
    </source>
</evidence>
<dbReference type="eggNOG" id="KOG2976">
    <property type="taxonomic scope" value="Eukaryota"/>
</dbReference>